<reference evidence="2" key="1">
    <citation type="journal article" date="2022" name="Int. J. Syst. Evol. Microbiol.">
        <title>Anaeromyxobacter oryzae sp. nov., Anaeromyxobacter diazotrophicus sp. nov. and Anaeromyxobacter paludicola sp. nov., isolated from paddy soils.</title>
        <authorList>
            <person name="Itoh H."/>
            <person name="Xu Z."/>
            <person name="Mise K."/>
            <person name="Masuda Y."/>
            <person name="Ushijima N."/>
            <person name="Hayakawa C."/>
            <person name="Shiratori Y."/>
            <person name="Senoo K."/>
        </authorList>
    </citation>
    <scope>NUCLEOTIDE SEQUENCE [LARGE SCALE GENOMIC DNA]</scope>
    <source>
        <strain evidence="2">Red232</strain>
    </source>
</reference>
<gene>
    <name evidence="1" type="ORF">AMOR_37990</name>
</gene>
<dbReference type="Proteomes" id="UP001162891">
    <property type="component" value="Chromosome"/>
</dbReference>
<accession>A0ABM7WZ28</accession>
<sequence length="120" mass="13620">MSQIQAPPEWKGTFVSTLDALEFMRRLDDEGRPLSVFFGEWDVRRFGAFVDGLWAHLFFCGASNPGWQGFLDWLRIHHGLSSGPWEEKFLADAGGDHHAAIRRFLREAAEFRARTPAGDA</sequence>
<name>A0ABM7WZ28_9BACT</name>
<protein>
    <recommendedName>
        <fullName evidence="3">Barstar (barnase inhibitor) domain-containing protein</fullName>
    </recommendedName>
</protein>
<organism evidence="1 2">
    <name type="scientific">Anaeromyxobacter oryzae</name>
    <dbReference type="NCBI Taxonomy" id="2918170"/>
    <lineage>
        <taxon>Bacteria</taxon>
        <taxon>Pseudomonadati</taxon>
        <taxon>Myxococcota</taxon>
        <taxon>Myxococcia</taxon>
        <taxon>Myxococcales</taxon>
        <taxon>Cystobacterineae</taxon>
        <taxon>Anaeromyxobacteraceae</taxon>
        <taxon>Anaeromyxobacter</taxon>
    </lineage>
</organism>
<evidence type="ECO:0000313" key="1">
    <source>
        <dbReference type="EMBL" id="BDG04803.1"/>
    </source>
</evidence>
<evidence type="ECO:0000313" key="2">
    <source>
        <dbReference type="Proteomes" id="UP001162891"/>
    </source>
</evidence>
<keyword evidence="2" id="KW-1185">Reference proteome</keyword>
<proteinExistence type="predicted"/>
<dbReference type="EMBL" id="AP025591">
    <property type="protein sequence ID" value="BDG04803.1"/>
    <property type="molecule type" value="Genomic_DNA"/>
</dbReference>
<dbReference type="RefSeq" id="WP_248353289.1">
    <property type="nucleotide sequence ID" value="NZ_AP025591.1"/>
</dbReference>
<evidence type="ECO:0008006" key="3">
    <source>
        <dbReference type="Google" id="ProtNLM"/>
    </source>
</evidence>